<dbReference type="PANTHER" id="PTHR22881:SF27">
    <property type="entry name" value="BROMODOMAIN CONTAINING 7_9"/>
    <property type="match status" value="1"/>
</dbReference>
<dbReference type="SUPFAM" id="SSF47370">
    <property type="entry name" value="Bromodomain"/>
    <property type="match status" value="1"/>
</dbReference>
<dbReference type="AlphaFoldDB" id="A0A2G4T8E2"/>
<evidence type="ECO:0000256" key="2">
    <source>
        <dbReference type="PROSITE-ProRule" id="PRU00035"/>
    </source>
</evidence>
<dbReference type="InterPro" id="IPR001487">
    <property type="entry name" value="Bromodomain"/>
</dbReference>
<evidence type="ECO:0000313" key="5">
    <source>
        <dbReference type="Proteomes" id="UP000242254"/>
    </source>
</evidence>
<organism evidence="4 5">
    <name type="scientific">Rhizopus microsporus ATCC 52813</name>
    <dbReference type="NCBI Taxonomy" id="1340429"/>
    <lineage>
        <taxon>Eukaryota</taxon>
        <taxon>Fungi</taxon>
        <taxon>Fungi incertae sedis</taxon>
        <taxon>Mucoromycota</taxon>
        <taxon>Mucoromycotina</taxon>
        <taxon>Mucoromycetes</taxon>
        <taxon>Mucorales</taxon>
        <taxon>Mucorineae</taxon>
        <taxon>Rhizopodaceae</taxon>
        <taxon>Rhizopus</taxon>
    </lineage>
</organism>
<keyword evidence="5" id="KW-1185">Reference proteome</keyword>
<evidence type="ECO:0000256" key="1">
    <source>
        <dbReference type="ARBA" id="ARBA00023117"/>
    </source>
</evidence>
<dbReference type="Proteomes" id="UP000242254">
    <property type="component" value="Unassembled WGS sequence"/>
</dbReference>
<dbReference type="Gene3D" id="1.20.920.10">
    <property type="entry name" value="Bromodomain-like"/>
    <property type="match status" value="1"/>
</dbReference>
<proteinExistence type="predicted"/>
<dbReference type="EMBL" id="KZ303842">
    <property type="protein sequence ID" value="PHZ17290.1"/>
    <property type="molecule type" value="Genomic_DNA"/>
</dbReference>
<evidence type="ECO:0000313" key="4">
    <source>
        <dbReference type="EMBL" id="PHZ17290.1"/>
    </source>
</evidence>
<dbReference type="GeneID" id="35436800"/>
<name>A0A2G4T8E2_RHIZD</name>
<dbReference type="InterPro" id="IPR051831">
    <property type="entry name" value="Bromodomain_contain_prot"/>
</dbReference>
<dbReference type="InterPro" id="IPR036427">
    <property type="entry name" value="Bromodomain-like_sf"/>
</dbReference>
<feature type="non-terminal residue" evidence="4">
    <location>
        <position position="71"/>
    </location>
</feature>
<reference evidence="4 5" key="1">
    <citation type="journal article" date="2016" name="Proc. Natl. Acad. Sci. U.S.A.">
        <title>Lipid metabolic changes in an early divergent fungus govern the establishment of a mutualistic symbiosis with endobacteria.</title>
        <authorList>
            <person name="Lastovetsky O.A."/>
            <person name="Gaspar M.L."/>
            <person name="Mondo S.J."/>
            <person name="LaButti K.M."/>
            <person name="Sandor L."/>
            <person name="Grigoriev I.V."/>
            <person name="Henry S.A."/>
            <person name="Pawlowska T.E."/>
        </authorList>
    </citation>
    <scope>NUCLEOTIDE SEQUENCE [LARGE SCALE GENOMIC DNA]</scope>
    <source>
        <strain evidence="4 5">ATCC 52813</strain>
    </source>
</reference>
<sequence>FKYPVTEDVAPGYNDIIQEPMSFSEVLKRLTCHFYTDFDTFERDISLIWKNCMTYNRPDTSYYKLAQRLQK</sequence>
<dbReference type="GO" id="GO:0006325">
    <property type="term" value="P:chromatin organization"/>
    <property type="evidence" value="ECO:0007669"/>
    <property type="project" value="UniProtKB-ARBA"/>
</dbReference>
<dbReference type="SMART" id="SM00297">
    <property type="entry name" value="BROMO"/>
    <property type="match status" value="1"/>
</dbReference>
<keyword evidence="1 2" id="KW-0103">Bromodomain</keyword>
<dbReference type="CDD" id="cd04369">
    <property type="entry name" value="Bromodomain"/>
    <property type="match status" value="1"/>
</dbReference>
<protein>
    <submittedName>
        <fullName evidence="4">Bromodomain-containing protein</fullName>
    </submittedName>
</protein>
<dbReference type="Pfam" id="PF00439">
    <property type="entry name" value="Bromodomain"/>
    <property type="match status" value="1"/>
</dbReference>
<accession>A0A2G4T8E2</accession>
<dbReference type="PANTHER" id="PTHR22881">
    <property type="entry name" value="BROMODOMAIN CONTAINING PROTEIN"/>
    <property type="match status" value="1"/>
</dbReference>
<feature type="domain" description="Bromo" evidence="3">
    <location>
        <begin position="1"/>
        <end position="63"/>
    </location>
</feature>
<dbReference type="STRING" id="1340429.A0A2G4T8E2"/>
<dbReference type="RefSeq" id="XP_023470998.1">
    <property type="nucleotide sequence ID" value="XM_023605810.1"/>
</dbReference>
<dbReference type="PROSITE" id="PS50014">
    <property type="entry name" value="BROMODOMAIN_2"/>
    <property type="match status" value="1"/>
</dbReference>
<gene>
    <name evidence="4" type="ORF">RHIMIDRAFT_182735</name>
</gene>
<dbReference type="PRINTS" id="PR00503">
    <property type="entry name" value="BROMODOMAIN"/>
</dbReference>
<feature type="non-terminal residue" evidence="4">
    <location>
        <position position="1"/>
    </location>
</feature>
<evidence type="ECO:0000259" key="3">
    <source>
        <dbReference type="PROSITE" id="PS50014"/>
    </source>
</evidence>